<accession>A0A6A7C3L9</accession>
<dbReference type="InterPro" id="IPR013665">
    <property type="entry name" value="Sfi1_dom"/>
</dbReference>
<dbReference type="EMBL" id="MU005972">
    <property type="protein sequence ID" value="KAF2861555.1"/>
    <property type="molecule type" value="Genomic_DNA"/>
</dbReference>
<dbReference type="Pfam" id="PF08457">
    <property type="entry name" value="Sfi1"/>
    <property type="match status" value="1"/>
</dbReference>
<protein>
    <recommendedName>
        <fullName evidence="2">Sfi1 spindle body domain-containing protein</fullName>
    </recommendedName>
</protein>
<dbReference type="AlphaFoldDB" id="A0A6A7C3L9"/>
<evidence type="ECO:0000313" key="4">
    <source>
        <dbReference type="Proteomes" id="UP000799421"/>
    </source>
</evidence>
<evidence type="ECO:0000259" key="2">
    <source>
        <dbReference type="Pfam" id="PF08457"/>
    </source>
</evidence>
<gene>
    <name evidence="3" type="ORF">K470DRAFT_276198</name>
</gene>
<feature type="domain" description="Sfi1 spindle body" evidence="2">
    <location>
        <begin position="235"/>
        <end position="803"/>
    </location>
</feature>
<evidence type="ECO:0000313" key="3">
    <source>
        <dbReference type="EMBL" id="KAF2861555.1"/>
    </source>
</evidence>
<dbReference type="OrthoDB" id="5215300at2759"/>
<feature type="region of interest" description="Disordered" evidence="1">
    <location>
        <begin position="804"/>
        <end position="859"/>
    </location>
</feature>
<sequence>MSASAEFSLTDQEIEVLHAIAFRADRSGKPPFKALFSVYDSYISEEGITGHGDVVFRTLLHVGEVARRNPRAGLVECLKSILAAQGITLVEEEESTIEGEVVENFPARLATGAARERRVSFDDARLEETWLSQQSGEWTQGRDGPRRRRLSDMGRGGIGRVTEVPLRLTSAEIERKVAAFRTICNVRAMRRCFLIWWEEVSQLRRHRRELWLIAEARDRKTLLRQSLDQWRVNFQARKDAERESLYWQKEEQRAEQLYLHKIARRAISSWVESTISQQNAVRYAKERVLRIRYFNRWRAIAAENAVKARRILCRKYLATWRVRLAKSELREEQGEAKYEDDLSRRCLWNWYWATRSKSIEARPDDNLKRWAFNTWLQRWRDRRAGERLAENVYLKHVGQVVLHKARSQLEAHRQDVQTALAYHRHRLLGRCLFSLQTQARLAPLLHTMTLQVRLNLQRKAFQIWWIQVSTSRQAAAMNNHRLLSTAWTALYDNYRIKTLARRTDDQALMRHLYWWWLRTHQQAFCRKLNVKLMSNIMTAWRHRTKEVRNGTMAAEARFAERQRRRLLSLTMRKMHCALREREDAERLAVEFANSHSLVPFCFHALSAQLLHVELLNNMAKDARFFTLTTRSLITWRARTTAHQYNRRRESYRIIRTRIKTRLVRECLLHWRDKTAGVHEMYDAADEIAQQRHRGSCANAFLAWRNAADRRLEHEQQAAAIDHERLVIAAFQALSQQASHLRVMEEQAAAFHHEIDLALLSTMLKKLQWAHFTATRLADSADALRIRNRDAHVRLMLRNWATQAMSRRQETQEGDPDSPSVRSAARRRPSRPSSPQGTPAYMRTPSRSRRTGRFKPIPTPAAMTPFNFGYLTTTPAPLPLQTEAESTLTPQVTPFARKLRAGGINPSVQRGGFTTPGPSAFRVSILGRSAKSVRFAARDSSRKGNTPN</sequence>
<proteinExistence type="predicted"/>
<keyword evidence="4" id="KW-1185">Reference proteome</keyword>
<organism evidence="3 4">
    <name type="scientific">Piedraia hortae CBS 480.64</name>
    <dbReference type="NCBI Taxonomy" id="1314780"/>
    <lineage>
        <taxon>Eukaryota</taxon>
        <taxon>Fungi</taxon>
        <taxon>Dikarya</taxon>
        <taxon>Ascomycota</taxon>
        <taxon>Pezizomycotina</taxon>
        <taxon>Dothideomycetes</taxon>
        <taxon>Dothideomycetidae</taxon>
        <taxon>Capnodiales</taxon>
        <taxon>Piedraiaceae</taxon>
        <taxon>Piedraia</taxon>
    </lineage>
</organism>
<reference evidence="3" key="1">
    <citation type="journal article" date="2020" name="Stud. Mycol.">
        <title>101 Dothideomycetes genomes: a test case for predicting lifestyles and emergence of pathogens.</title>
        <authorList>
            <person name="Haridas S."/>
            <person name="Albert R."/>
            <person name="Binder M."/>
            <person name="Bloem J."/>
            <person name="Labutti K."/>
            <person name="Salamov A."/>
            <person name="Andreopoulos B."/>
            <person name="Baker S."/>
            <person name="Barry K."/>
            <person name="Bills G."/>
            <person name="Bluhm B."/>
            <person name="Cannon C."/>
            <person name="Castanera R."/>
            <person name="Culley D."/>
            <person name="Daum C."/>
            <person name="Ezra D."/>
            <person name="Gonzalez J."/>
            <person name="Henrissat B."/>
            <person name="Kuo A."/>
            <person name="Liang C."/>
            <person name="Lipzen A."/>
            <person name="Lutzoni F."/>
            <person name="Magnuson J."/>
            <person name="Mondo S."/>
            <person name="Nolan M."/>
            <person name="Ohm R."/>
            <person name="Pangilinan J."/>
            <person name="Park H.-J."/>
            <person name="Ramirez L."/>
            <person name="Alfaro M."/>
            <person name="Sun H."/>
            <person name="Tritt A."/>
            <person name="Yoshinaga Y."/>
            <person name="Zwiers L.-H."/>
            <person name="Turgeon B."/>
            <person name="Goodwin S."/>
            <person name="Spatafora J."/>
            <person name="Crous P."/>
            <person name="Grigoriev I."/>
        </authorList>
    </citation>
    <scope>NUCLEOTIDE SEQUENCE</scope>
    <source>
        <strain evidence="3">CBS 480.64</strain>
    </source>
</reference>
<dbReference type="Proteomes" id="UP000799421">
    <property type="component" value="Unassembled WGS sequence"/>
</dbReference>
<evidence type="ECO:0000256" key="1">
    <source>
        <dbReference type="SAM" id="MobiDB-lite"/>
    </source>
</evidence>
<name>A0A6A7C3L9_9PEZI</name>